<comment type="caution">
    <text evidence="2">The sequence shown here is derived from an EMBL/GenBank/DDBJ whole genome shotgun (WGS) entry which is preliminary data.</text>
</comment>
<gene>
    <name evidence="2" type="ORF">CPLU01_01534</name>
</gene>
<accession>A0A8H6NP28</accession>
<dbReference type="EMBL" id="WIGO01000010">
    <property type="protein sequence ID" value="KAF6839937.1"/>
    <property type="molecule type" value="Genomic_DNA"/>
</dbReference>
<feature type="compositionally biased region" description="Basic and acidic residues" evidence="1">
    <location>
        <begin position="118"/>
        <end position="133"/>
    </location>
</feature>
<dbReference type="Proteomes" id="UP000654918">
    <property type="component" value="Unassembled WGS sequence"/>
</dbReference>
<dbReference type="AlphaFoldDB" id="A0A8H6NP28"/>
<feature type="region of interest" description="Disordered" evidence="1">
    <location>
        <begin position="50"/>
        <end position="72"/>
    </location>
</feature>
<evidence type="ECO:0000313" key="2">
    <source>
        <dbReference type="EMBL" id="KAF6839937.1"/>
    </source>
</evidence>
<proteinExistence type="predicted"/>
<evidence type="ECO:0000256" key="1">
    <source>
        <dbReference type="SAM" id="MobiDB-lite"/>
    </source>
</evidence>
<protein>
    <submittedName>
        <fullName evidence="2">Uncharacterized protein</fullName>
    </submittedName>
</protein>
<name>A0A8H6NP28_9PEZI</name>
<sequence>MAVGGGRSLFFPGPGFLRKVREGRVFGFLDPSVIKGVAFGGARTGTWHDEAAETGRDQVGTAPRPSASRGDWQEDGERAVILALLPHQKGQSVRLVSYCSPSVAGAAWVPGRLSGRIDGNRGDSSVEKARHEPQPVSVKAGDWSRDGAHCRASAPLEASTPEADDKQPGTPPRSRNSPPATLTLARFGEGGNVASGHRTVSAMQRRRSADPETAPFLDVDSRSDGGRRSFGTEDTDRTIVTLHFHVLFDSPGPWH</sequence>
<keyword evidence="3" id="KW-1185">Reference proteome</keyword>
<evidence type="ECO:0000313" key="3">
    <source>
        <dbReference type="Proteomes" id="UP000654918"/>
    </source>
</evidence>
<reference evidence="2" key="1">
    <citation type="journal article" date="2020" name="Phytopathology">
        <title>Genome Sequence Resources of Colletotrichum truncatum, C. plurivorum, C. musicola, and C. sojae: Four Species Pathogenic to Soybean (Glycine max).</title>
        <authorList>
            <person name="Rogerio F."/>
            <person name="Boufleur T.R."/>
            <person name="Ciampi-Guillardi M."/>
            <person name="Sukno S.A."/>
            <person name="Thon M.R."/>
            <person name="Massola Junior N.S."/>
            <person name="Baroncelli R."/>
        </authorList>
    </citation>
    <scope>NUCLEOTIDE SEQUENCE</scope>
    <source>
        <strain evidence="2">LFN00145</strain>
    </source>
</reference>
<feature type="compositionally biased region" description="Basic and acidic residues" evidence="1">
    <location>
        <begin position="219"/>
        <end position="232"/>
    </location>
</feature>
<organism evidence="2 3">
    <name type="scientific">Colletotrichum plurivorum</name>
    <dbReference type="NCBI Taxonomy" id="2175906"/>
    <lineage>
        <taxon>Eukaryota</taxon>
        <taxon>Fungi</taxon>
        <taxon>Dikarya</taxon>
        <taxon>Ascomycota</taxon>
        <taxon>Pezizomycotina</taxon>
        <taxon>Sordariomycetes</taxon>
        <taxon>Hypocreomycetidae</taxon>
        <taxon>Glomerellales</taxon>
        <taxon>Glomerellaceae</taxon>
        <taxon>Colletotrichum</taxon>
        <taxon>Colletotrichum orchidearum species complex</taxon>
    </lineage>
</organism>
<feature type="region of interest" description="Disordered" evidence="1">
    <location>
        <begin position="112"/>
        <end position="232"/>
    </location>
</feature>